<gene>
    <name evidence="2" type="ORF">AV274_4093</name>
</gene>
<organism evidence="2 3">
    <name type="scientific">Blastocystis sp. subtype 1 (strain ATCC 50177 / NandII)</name>
    <dbReference type="NCBI Taxonomy" id="478820"/>
    <lineage>
        <taxon>Eukaryota</taxon>
        <taxon>Sar</taxon>
        <taxon>Stramenopiles</taxon>
        <taxon>Bigyra</taxon>
        <taxon>Opalozoa</taxon>
        <taxon>Opalinata</taxon>
        <taxon>Blastocystidae</taxon>
        <taxon>Blastocystis</taxon>
    </lineage>
</organism>
<dbReference type="Gene3D" id="3.40.50.720">
    <property type="entry name" value="NAD(P)-binding Rossmann-like Domain"/>
    <property type="match status" value="1"/>
</dbReference>
<dbReference type="GO" id="GO:0030148">
    <property type="term" value="P:sphingolipid biosynthetic process"/>
    <property type="evidence" value="ECO:0007669"/>
    <property type="project" value="TreeGrafter"/>
</dbReference>
<dbReference type="InterPro" id="IPR002347">
    <property type="entry name" value="SDR_fam"/>
</dbReference>
<dbReference type="SUPFAM" id="SSF51735">
    <property type="entry name" value="NAD(P)-binding Rossmann-fold domains"/>
    <property type="match status" value="1"/>
</dbReference>
<proteinExistence type="predicted"/>
<comment type="caution">
    <text evidence="2">The sequence shown here is derived from an EMBL/GenBank/DDBJ whole genome shotgun (WGS) entry which is preliminary data.</text>
</comment>
<feature type="transmembrane region" description="Helical" evidence="1">
    <location>
        <begin position="305"/>
        <end position="326"/>
    </location>
</feature>
<keyword evidence="3" id="KW-1185">Reference proteome</keyword>
<dbReference type="PANTHER" id="PTHR43550">
    <property type="entry name" value="3-KETODIHYDROSPHINGOSINE REDUCTASE"/>
    <property type="match status" value="1"/>
</dbReference>
<accession>A0A196SAU3</accession>
<evidence type="ECO:0000256" key="1">
    <source>
        <dbReference type="SAM" id="Phobius"/>
    </source>
</evidence>
<keyword evidence="1" id="KW-0812">Transmembrane</keyword>
<dbReference type="PANTHER" id="PTHR43550:SF3">
    <property type="entry name" value="3-KETODIHYDROSPHINGOSINE REDUCTASE"/>
    <property type="match status" value="1"/>
</dbReference>
<dbReference type="GO" id="GO:0047560">
    <property type="term" value="F:3-dehydrosphinganine reductase activity"/>
    <property type="evidence" value="ECO:0007669"/>
    <property type="project" value="TreeGrafter"/>
</dbReference>
<keyword evidence="1" id="KW-0472">Membrane</keyword>
<evidence type="ECO:0000313" key="3">
    <source>
        <dbReference type="Proteomes" id="UP000078348"/>
    </source>
</evidence>
<evidence type="ECO:0000313" key="2">
    <source>
        <dbReference type="EMBL" id="OAO14170.1"/>
    </source>
</evidence>
<dbReference type="InterPro" id="IPR036291">
    <property type="entry name" value="NAD(P)-bd_dom_sf"/>
</dbReference>
<dbReference type="Pfam" id="PF00106">
    <property type="entry name" value="adh_short"/>
    <property type="match status" value="1"/>
</dbReference>
<dbReference type="GO" id="GO:0005789">
    <property type="term" value="C:endoplasmic reticulum membrane"/>
    <property type="evidence" value="ECO:0007669"/>
    <property type="project" value="TreeGrafter"/>
</dbReference>
<dbReference type="STRING" id="478820.A0A196SAU3"/>
<dbReference type="GO" id="GO:0006666">
    <property type="term" value="P:3-keto-sphinganine metabolic process"/>
    <property type="evidence" value="ECO:0007669"/>
    <property type="project" value="TreeGrafter"/>
</dbReference>
<dbReference type="OrthoDB" id="37659at2759"/>
<name>A0A196SAU3_BLAHN</name>
<keyword evidence="1" id="KW-1133">Transmembrane helix</keyword>
<dbReference type="Proteomes" id="UP000078348">
    <property type="component" value="Unassembled WGS sequence"/>
</dbReference>
<protein>
    <submittedName>
        <fullName evidence="2">3-dehydrosphinganine reductase</fullName>
    </submittedName>
</protein>
<dbReference type="EMBL" id="LXWW01000281">
    <property type="protein sequence ID" value="OAO14170.1"/>
    <property type="molecule type" value="Genomic_DNA"/>
</dbReference>
<dbReference type="PRINTS" id="PR00081">
    <property type="entry name" value="GDHRDH"/>
</dbReference>
<dbReference type="AlphaFoldDB" id="A0A196SAU3"/>
<feature type="transmembrane region" description="Helical" evidence="1">
    <location>
        <begin position="14"/>
        <end position="35"/>
    </location>
</feature>
<reference evidence="2 3" key="1">
    <citation type="submission" date="2016-05" db="EMBL/GenBank/DDBJ databases">
        <title>Nuclear genome of Blastocystis sp. subtype 1 NandII.</title>
        <authorList>
            <person name="Gentekaki E."/>
            <person name="Curtis B."/>
            <person name="Stairs C."/>
            <person name="Eme L."/>
            <person name="Herman E."/>
            <person name="Klimes V."/>
            <person name="Arias M.C."/>
            <person name="Elias M."/>
            <person name="Hilliou F."/>
            <person name="Klute M."/>
            <person name="Malik S.-B."/>
            <person name="Pightling A."/>
            <person name="Rachubinski R."/>
            <person name="Salas D."/>
            <person name="Schlacht A."/>
            <person name="Suga H."/>
            <person name="Archibald J."/>
            <person name="Ball S.G."/>
            <person name="Clark G."/>
            <person name="Dacks J."/>
            <person name="Van Der Giezen M."/>
            <person name="Tsaousis A."/>
            <person name="Roger A."/>
        </authorList>
    </citation>
    <scope>NUCLEOTIDE SEQUENCE [LARGE SCALE GENOMIC DNA]</scope>
    <source>
        <strain evidence="3">ATCC 50177 / NandII</strain>
    </source>
</reference>
<sequence>MEITALVRRDYGNWLPLVLSIFGVDVVCGLIVEAIHQYKAWKYSFSNKHVIITGGSSGLGLEMAKLIASEQGTVTLIARKEEQLKAAKECVEEYCREKGTMTPHVSTEVADVCNKGEMQNAVCNATNKNGAVDVIICNAGIAKTGYAFGQTVEDYEQAMQVNYMGTVNTLFCTVPSMIKRNKGEVYLVGSTCSMLSYTGYAAYAPSKYAIKGLADGLRLELKRNNIQVGCIYPPNMDTPCLKRENETKPEEGLYVESKFETLYSPSLIAKRVIRHIKRGDPHMYGDLDAWGVGLSNFGIGPANNFFLSVLFVIPGMIFTGAFRILLSFVYTRKRFMEEDQRKKWVEGENMNEKLWTCLLERVSCVLSV</sequence>